<dbReference type="Proteomes" id="UP000314294">
    <property type="component" value="Unassembled WGS sequence"/>
</dbReference>
<feature type="region of interest" description="Disordered" evidence="2">
    <location>
        <begin position="71"/>
        <end position="92"/>
    </location>
</feature>
<evidence type="ECO:0000256" key="2">
    <source>
        <dbReference type="SAM" id="MobiDB-lite"/>
    </source>
</evidence>
<dbReference type="Gene3D" id="2.40.10.10">
    <property type="entry name" value="Trypsin-like serine proteases"/>
    <property type="match status" value="1"/>
</dbReference>
<evidence type="ECO:0000313" key="4">
    <source>
        <dbReference type="EMBL" id="TNN30082.1"/>
    </source>
</evidence>
<accession>A0A4Z2ENX6</accession>
<dbReference type="GO" id="GO:0004252">
    <property type="term" value="F:serine-type endopeptidase activity"/>
    <property type="evidence" value="ECO:0007669"/>
    <property type="project" value="InterPro"/>
</dbReference>
<gene>
    <name evidence="4" type="primary">CTRA_1</name>
    <name evidence="4" type="ORF">EYF80_059769</name>
</gene>
<dbReference type="OrthoDB" id="5918597at2759"/>
<dbReference type="GO" id="GO:0006508">
    <property type="term" value="P:proteolysis"/>
    <property type="evidence" value="ECO:0007669"/>
    <property type="project" value="InterPro"/>
</dbReference>
<dbReference type="InterPro" id="IPR001254">
    <property type="entry name" value="Trypsin_dom"/>
</dbReference>
<dbReference type="AlphaFoldDB" id="A0A4Z2ENX6"/>
<comment type="caution">
    <text evidence="4">The sequence shown here is derived from an EMBL/GenBank/DDBJ whole genome shotgun (WGS) entry which is preliminary data.</text>
</comment>
<keyword evidence="5" id="KW-1185">Reference proteome</keyword>
<protein>
    <submittedName>
        <fullName evidence="4">Chymotrypsin A</fullName>
    </submittedName>
</protein>
<dbReference type="InterPro" id="IPR009003">
    <property type="entry name" value="Peptidase_S1_PA"/>
</dbReference>
<evidence type="ECO:0000313" key="5">
    <source>
        <dbReference type="Proteomes" id="UP000314294"/>
    </source>
</evidence>
<organism evidence="4 5">
    <name type="scientific">Liparis tanakae</name>
    <name type="common">Tanaka's snailfish</name>
    <dbReference type="NCBI Taxonomy" id="230148"/>
    <lineage>
        <taxon>Eukaryota</taxon>
        <taxon>Metazoa</taxon>
        <taxon>Chordata</taxon>
        <taxon>Craniata</taxon>
        <taxon>Vertebrata</taxon>
        <taxon>Euteleostomi</taxon>
        <taxon>Actinopterygii</taxon>
        <taxon>Neopterygii</taxon>
        <taxon>Teleostei</taxon>
        <taxon>Neoteleostei</taxon>
        <taxon>Acanthomorphata</taxon>
        <taxon>Eupercaria</taxon>
        <taxon>Perciformes</taxon>
        <taxon>Cottioidei</taxon>
        <taxon>Cottales</taxon>
        <taxon>Liparidae</taxon>
        <taxon>Liparis</taxon>
    </lineage>
</organism>
<keyword evidence="1" id="KW-1015">Disulfide bond</keyword>
<dbReference type="Pfam" id="PF00089">
    <property type="entry name" value="Trypsin"/>
    <property type="match status" value="1"/>
</dbReference>
<dbReference type="InterPro" id="IPR043504">
    <property type="entry name" value="Peptidase_S1_PA_chymotrypsin"/>
</dbReference>
<dbReference type="EMBL" id="SRLO01004874">
    <property type="protein sequence ID" value="TNN30082.1"/>
    <property type="molecule type" value="Genomic_DNA"/>
</dbReference>
<proteinExistence type="predicted"/>
<dbReference type="SUPFAM" id="SSF50494">
    <property type="entry name" value="Trypsin-like serine proteases"/>
    <property type="match status" value="1"/>
</dbReference>
<dbReference type="PANTHER" id="PTHR24252:SF7">
    <property type="entry name" value="HYALIN"/>
    <property type="match status" value="1"/>
</dbReference>
<dbReference type="PANTHER" id="PTHR24252">
    <property type="entry name" value="ACROSIN-RELATED"/>
    <property type="match status" value="1"/>
</dbReference>
<sequence>MKIDKVGGARRRRPESSRPVFKHPRYNGFTINNDVLLVRLASPAHFNMRIAPVCVAEAGDDFPGGTRCVTSGWGLTRHNGETSGTSRPIGGE</sequence>
<evidence type="ECO:0000256" key="1">
    <source>
        <dbReference type="ARBA" id="ARBA00023157"/>
    </source>
</evidence>
<feature type="region of interest" description="Disordered" evidence="2">
    <location>
        <begin position="1"/>
        <end position="23"/>
    </location>
</feature>
<reference evidence="4 5" key="1">
    <citation type="submission" date="2019-03" db="EMBL/GenBank/DDBJ databases">
        <title>First draft genome of Liparis tanakae, snailfish: a comprehensive survey of snailfish specific genes.</title>
        <authorList>
            <person name="Kim W."/>
            <person name="Song I."/>
            <person name="Jeong J.-H."/>
            <person name="Kim D."/>
            <person name="Kim S."/>
            <person name="Ryu S."/>
            <person name="Song J.Y."/>
            <person name="Lee S.K."/>
        </authorList>
    </citation>
    <scope>NUCLEOTIDE SEQUENCE [LARGE SCALE GENOMIC DNA]</scope>
    <source>
        <tissue evidence="4">Muscle</tissue>
    </source>
</reference>
<evidence type="ECO:0000259" key="3">
    <source>
        <dbReference type="Pfam" id="PF00089"/>
    </source>
</evidence>
<feature type="domain" description="Peptidase S1" evidence="3">
    <location>
        <begin position="18"/>
        <end position="83"/>
    </location>
</feature>
<name>A0A4Z2ENX6_9TELE</name>